<dbReference type="EMBL" id="BART01033259">
    <property type="protein sequence ID" value="GAH18092.1"/>
    <property type="molecule type" value="Genomic_DNA"/>
</dbReference>
<dbReference type="AlphaFoldDB" id="X1DD15"/>
<feature type="region of interest" description="Disordered" evidence="1">
    <location>
        <begin position="1"/>
        <end position="55"/>
    </location>
</feature>
<proteinExistence type="predicted"/>
<accession>X1DD15</accession>
<protein>
    <submittedName>
        <fullName evidence="2">Uncharacterized protein</fullName>
    </submittedName>
</protein>
<evidence type="ECO:0000313" key="2">
    <source>
        <dbReference type="EMBL" id="GAH18092.1"/>
    </source>
</evidence>
<gene>
    <name evidence="2" type="ORF">S01H4_57224</name>
</gene>
<feature type="compositionally biased region" description="Acidic residues" evidence="1">
    <location>
        <begin position="46"/>
        <end position="55"/>
    </location>
</feature>
<evidence type="ECO:0000256" key="1">
    <source>
        <dbReference type="SAM" id="MobiDB-lite"/>
    </source>
</evidence>
<comment type="caution">
    <text evidence="2">The sequence shown here is derived from an EMBL/GenBank/DDBJ whole genome shotgun (WGS) entry which is preliminary data.</text>
</comment>
<organism evidence="2">
    <name type="scientific">marine sediment metagenome</name>
    <dbReference type="NCBI Taxonomy" id="412755"/>
    <lineage>
        <taxon>unclassified sequences</taxon>
        <taxon>metagenomes</taxon>
        <taxon>ecological metagenomes</taxon>
    </lineage>
</organism>
<sequence length="55" mass="5916">MAELKAGLPARRRRWGSSGDSDDDEAAFAEAGLDDNGQPLRRLPSNDDDDTVGVE</sequence>
<name>X1DD15_9ZZZZ</name>
<feature type="non-terminal residue" evidence="2">
    <location>
        <position position="55"/>
    </location>
</feature>
<reference evidence="2" key="1">
    <citation type="journal article" date="2014" name="Front. Microbiol.">
        <title>High frequency of phylogenetically diverse reductive dehalogenase-homologous genes in deep subseafloor sedimentary metagenomes.</title>
        <authorList>
            <person name="Kawai M."/>
            <person name="Futagami T."/>
            <person name="Toyoda A."/>
            <person name="Takaki Y."/>
            <person name="Nishi S."/>
            <person name="Hori S."/>
            <person name="Arai W."/>
            <person name="Tsubouchi T."/>
            <person name="Morono Y."/>
            <person name="Uchiyama I."/>
            <person name="Ito T."/>
            <person name="Fujiyama A."/>
            <person name="Inagaki F."/>
            <person name="Takami H."/>
        </authorList>
    </citation>
    <scope>NUCLEOTIDE SEQUENCE</scope>
    <source>
        <strain evidence="2">Expedition CK06-06</strain>
    </source>
</reference>